<protein>
    <submittedName>
        <fullName evidence="2">Uncharacterized protein</fullName>
    </submittedName>
</protein>
<dbReference type="PANTHER" id="PTHR31579">
    <property type="entry name" value="OS03G0796600 PROTEIN"/>
    <property type="match status" value="1"/>
</dbReference>
<organism evidence="2 3">
    <name type="scientific">Musa troglodytarum</name>
    <name type="common">fe'i banana</name>
    <dbReference type="NCBI Taxonomy" id="320322"/>
    <lineage>
        <taxon>Eukaryota</taxon>
        <taxon>Viridiplantae</taxon>
        <taxon>Streptophyta</taxon>
        <taxon>Embryophyta</taxon>
        <taxon>Tracheophyta</taxon>
        <taxon>Spermatophyta</taxon>
        <taxon>Magnoliopsida</taxon>
        <taxon>Liliopsida</taxon>
        <taxon>Zingiberales</taxon>
        <taxon>Musaceae</taxon>
        <taxon>Musa</taxon>
    </lineage>
</organism>
<keyword evidence="3" id="KW-1185">Reference proteome</keyword>
<sequence length="311" mass="33709">MRNEGAMGRYKRATAPLDETARARLWDSAGGEPAEEYPDSAAELADLVDSFYDVEEDPEARDGRKPRSDGSRLRSWREEGLRGGDWWRSLEAVLAESEGDSMAGRIRATAEGAFEVVGSTKGAKRRVVGLLRKKGLDAGLCKSSWEGADGVPGGYHEYIDVITRGGARYIVDINLAAEFEIARPTGDYVMLLRVLPAVFVGSRDLLERVVTLMCAAAAESIRGAGMHVPPWRRREYVRAKWFSSHGRTAGGVLAEKGAVWVAGDAAGVSCWWWEAVQGRCCWGHGDAGEQGKVGRGNKGACRDGAAFGVRC</sequence>
<dbReference type="OrthoDB" id="747933at2759"/>
<name>A0A9E7HQZ6_9LILI</name>
<evidence type="ECO:0000313" key="2">
    <source>
        <dbReference type="EMBL" id="URE38969.1"/>
    </source>
</evidence>
<feature type="compositionally biased region" description="Basic and acidic residues" evidence="1">
    <location>
        <begin position="60"/>
        <end position="75"/>
    </location>
</feature>
<feature type="region of interest" description="Disordered" evidence="1">
    <location>
        <begin position="55"/>
        <end position="75"/>
    </location>
</feature>
<gene>
    <name evidence="2" type="ORF">MUK42_18764</name>
</gene>
<dbReference type="Pfam" id="PF04720">
    <property type="entry name" value="PDDEXK_6"/>
    <property type="match status" value="1"/>
</dbReference>
<evidence type="ECO:0000256" key="1">
    <source>
        <dbReference type="SAM" id="MobiDB-lite"/>
    </source>
</evidence>
<proteinExistence type="predicted"/>
<reference evidence="2" key="1">
    <citation type="submission" date="2022-05" db="EMBL/GenBank/DDBJ databases">
        <title>The Musa troglodytarum L. genome provides insights into the mechanism of non-climacteric behaviour and enrichment of carotenoids.</title>
        <authorList>
            <person name="Wang J."/>
        </authorList>
    </citation>
    <scope>NUCLEOTIDE SEQUENCE</scope>
    <source>
        <tissue evidence="2">Leaf</tissue>
    </source>
</reference>
<feature type="region of interest" description="Disordered" evidence="1">
    <location>
        <begin position="21"/>
        <end position="40"/>
    </location>
</feature>
<dbReference type="NCBIfam" id="TIGR01615">
    <property type="entry name" value="A_thal_3542"/>
    <property type="match status" value="1"/>
</dbReference>
<dbReference type="AlphaFoldDB" id="A0A9E7HQZ6"/>
<accession>A0A9E7HQZ6</accession>
<dbReference type="Proteomes" id="UP001055439">
    <property type="component" value="Chromosome 8"/>
</dbReference>
<dbReference type="InterPro" id="IPR006502">
    <property type="entry name" value="PDDEXK-like"/>
</dbReference>
<dbReference type="PANTHER" id="PTHR31579:SF42">
    <property type="entry name" value="DUF506 FAMILY PROTEIN (DUF506)"/>
    <property type="match status" value="1"/>
</dbReference>
<evidence type="ECO:0000313" key="3">
    <source>
        <dbReference type="Proteomes" id="UP001055439"/>
    </source>
</evidence>
<dbReference type="EMBL" id="CP097510">
    <property type="protein sequence ID" value="URE38969.1"/>
    <property type="molecule type" value="Genomic_DNA"/>
</dbReference>